<feature type="region of interest" description="Disordered" evidence="3">
    <location>
        <begin position="141"/>
        <end position="183"/>
    </location>
</feature>
<feature type="compositionally biased region" description="Basic and acidic residues" evidence="3">
    <location>
        <begin position="1"/>
        <end position="33"/>
    </location>
</feature>
<evidence type="ECO:0000256" key="2">
    <source>
        <dbReference type="ARBA" id="ARBA00023242"/>
    </source>
</evidence>
<feature type="compositionally biased region" description="Polar residues" evidence="3">
    <location>
        <begin position="485"/>
        <end position="514"/>
    </location>
</feature>
<feature type="compositionally biased region" description="Polar residues" evidence="3">
    <location>
        <begin position="441"/>
        <end position="460"/>
    </location>
</feature>
<feature type="compositionally biased region" description="Polar residues" evidence="3">
    <location>
        <begin position="269"/>
        <end position="298"/>
    </location>
</feature>
<feature type="compositionally biased region" description="Basic and acidic residues" evidence="3">
    <location>
        <begin position="614"/>
        <end position="645"/>
    </location>
</feature>
<sequence>MCPKKDTLNEGKKSEVEDLDGKRWQNGVRKDRGVLQPAMVPSSKQKKDENGLSKDRSTRKKARSSVEKEACEKKRAVRPHKTVFRPSCDAKLLEFYEDRVPKFFPIDVQSGKNKDLKDSVLQELSSYGNLALNHAVERPQNNSWGRELASEVSTSGLSGHDSIRDDGKEEKADDQFPTAMKTTPNTGFLVQLPLAEKYTGITPAKEEGDSMTINKVDGCILEGSTRSPLEYQPQVDVLASKREINDDDSNAVLIDKCFTRDDTKDTELSFHQTSETSQINDLVRGNSQSSDSKPNVSDSELVADCHSDKAIESSGDCSLLKHYLEGSEASESIKKSSSKSNRIPRSADEPKPSINVLTSEEQSNQCKMVACAGKSSSDSSAAIPSIPDISKPTDTQNNTKQRVMPGNDMSSKKDHATNDMPRDEDRLVSSHKMVNEHPKSSFGSTSKVSHQSRVSHASISKRTISESKDFVHLSSLKAPFVQNTSVNSVPGESADSLQSQSATYIQQNKTSASGFPQKGERFSQSNTPITSKVTHASSIHPFPTSNSPTLSDEELALLLHQELNSSPRVPRVPRVRQTGSFPQLASATATSMLIKRTSSSGRKDHSLVPRRKNKDVYKDGSHRSRELVHDAKRTDKVRSSHDQRQDLGSAMDASTKRIDKNVHATSTTTSNSGPSSTEANEQNFSYIRSSPRNFSDNDTCTVRGSVHRTLPGTYLSKDV</sequence>
<feature type="compositionally biased region" description="Polar residues" evidence="3">
    <location>
        <begin position="678"/>
        <end position="700"/>
    </location>
</feature>
<keyword evidence="5" id="KW-1185">Reference proteome</keyword>
<feature type="region of interest" description="Disordered" evidence="3">
    <location>
        <begin position="1"/>
        <end position="80"/>
    </location>
</feature>
<feature type="region of interest" description="Disordered" evidence="3">
    <location>
        <begin position="327"/>
        <end position="460"/>
    </location>
</feature>
<feature type="region of interest" description="Disordered" evidence="3">
    <location>
        <begin position="269"/>
        <end position="300"/>
    </location>
</feature>
<evidence type="ECO:0000313" key="5">
    <source>
        <dbReference type="Proteomes" id="UP001472677"/>
    </source>
</evidence>
<gene>
    <name evidence="4" type="ORF">V6N12_020023</name>
</gene>
<name>A0ABR2B826_9ROSI</name>
<feature type="region of interest" description="Disordered" evidence="3">
    <location>
        <begin position="485"/>
        <end position="527"/>
    </location>
</feature>
<feature type="compositionally biased region" description="Low complexity" evidence="3">
    <location>
        <begin position="665"/>
        <end position="677"/>
    </location>
</feature>
<dbReference type="EMBL" id="JBBPBM010000169">
    <property type="protein sequence ID" value="KAK8502431.1"/>
    <property type="molecule type" value="Genomic_DNA"/>
</dbReference>
<feature type="compositionally biased region" description="Low complexity" evidence="3">
    <location>
        <begin position="374"/>
        <end position="392"/>
    </location>
</feature>
<comment type="subcellular location">
    <subcellularLocation>
        <location evidence="1">Nucleus</location>
    </subcellularLocation>
</comment>
<feature type="compositionally biased region" description="Basic and acidic residues" evidence="3">
    <location>
        <begin position="45"/>
        <end position="56"/>
    </location>
</feature>
<dbReference type="PANTHER" id="PTHR14571">
    <property type="entry name" value="HISTONE-LYSINE N-METHYLTRANSFERASE SET-26-RELATED"/>
    <property type="match status" value="1"/>
</dbReference>
<protein>
    <submittedName>
        <fullName evidence="4">Uncharacterized protein</fullName>
    </submittedName>
</protein>
<reference evidence="4 5" key="1">
    <citation type="journal article" date="2024" name="G3 (Bethesda)">
        <title>Genome assembly of Hibiscus sabdariffa L. provides insights into metabolisms of medicinal natural products.</title>
        <authorList>
            <person name="Kim T."/>
        </authorList>
    </citation>
    <scope>NUCLEOTIDE SEQUENCE [LARGE SCALE GENOMIC DNA]</scope>
    <source>
        <strain evidence="4">TK-2024</strain>
        <tissue evidence="4">Old leaves</tissue>
    </source>
</reference>
<feature type="compositionally biased region" description="Basic and acidic residues" evidence="3">
    <location>
        <begin position="161"/>
        <end position="174"/>
    </location>
</feature>
<proteinExistence type="predicted"/>
<comment type="caution">
    <text evidence="4">The sequence shown here is derived from an EMBL/GenBank/DDBJ whole genome shotgun (WGS) entry which is preliminary data.</text>
</comment>
<keyword evidence="2" id="KW-0539">Nucleus</keyword>
<evidence type="ECO:0000256" key="1">
    <source>
        <dbReference type="ARBA" id="ARBA00004123"/>
    </source>
</evidence>
<accession>A0ABR2B826</accession>
<evidence type="ECO:0000313" key="4">
    <source>
        <dbReference type="EMBL" id="KAK8502431.1"/>
    </source>
</evidence>
<organism evidence="4 5">
    <name type="scientific">Hibiscus sabdariffa</name>
    <name type="common">roselle</name>
    <dbReference type="NCBI Taxonomy" id="183260"/>
    <lineage>
        <taxon>Eukaryota</taxon>
        <taxon>Viridiplantae</taxon>
        <taxon>Streptophyta</taxon>
        <taxon>Embryophyta</taxon>
        <taxon>Tracheophyta</taxon>
        <taxon>Spermatophyta</taxon>
        <taxon>Magnoliopsida</taxon>
        <taxon>eudicotyledons</taxon>
        <taxon>Gunneridae</taxon>
        <taxon>Pentapetalae</taxon>
        <taxon>rosids</taxon>
        <taxon>malvids</taxon>
        <taxon>Malvales</taxon>
        <taxon>Malvaceae</taxon>
        <taxon>Malvoideae</taxon>
        <taxon>Hibiscus</taxon>
    </lineage>
</organism>
<feature type="region of interest" description="Disordered" evidence="3">
    <location>
        <begin position="594"/>
        <end position="700"/>
    </location>
</feature>
<feature type="compositionally biased region" description="Polar residues" evidence="3">
    <location>
        <begin position="355"/>
        <end position="366"/>
    </location>
</feature>
<dbReference type="Proteomes" id="UP001472677">
    <property type="component" value="Unassembled WGS sequence"/>
</dbReference>
<feature type="compositionally biased region" description="Basic and acidic residues" evidence="3">
    <location>
        <begin position="64"/>
        <end position="74"/>
    </location>
</feature>
<feature type="compositionally biased region" description="Basic and acidic residues" evidence="3">
    <location>
        <begin position="410"/>
        <end position="439"/>
    </location>
</feature>
<dbReference type="PANTHER" id="PTHR14571:SF9">
    <property type="entry name" value="HISTONE-LYSINE N-METHYLTRANSFERASE SET-26-RELATED"/>
    <property type="match status" value="1"/>
</dbReference>
<evidence type="ECO:0000256" key="3">
    <source>
        <dbReference type="SAM" id="MobiDB-lite"/>
    </source>
</evidence>